<feature type="compositionally biased region" description="Basic residues" evidence="8">
    <location>
        <begin position="131"/>
        <end position="142"/>
    </location>
</feature>
<keyword evidence="7" id="KW-0539">Nucleus</keyword>
<proteinExistence type="inferred from homology"/>
<feature type="region of interest" description="Disordered" evidence="8">
    <location>
        <begin position="1"/>
        <end position="113"/>
    </location>
</feature>
<dbReference type="InterPro" id="IPR007187">
    <property type="entry name" value="Nucleoporin_Nup133/Nup155_C"/>
</dbReference>
<evidence type="ECO:0000313" key="12">
    <source>
        <dbReference type="Proteomes" id="UP000016931"/>
    </source>
</evidence>
<dbReference type="EMBL" id="KB456271">
    <property type="protein sequence ID" value="EMF08565.1"/>
    <property type="molecule type" value="Genomic_DNA"/>
</dbReference>
<dbReference type="STRING" id="692275.M3C9Q1"/>
<evidence type="ECO:0000256" key="7">
    <source>
        <dbReference type="ARBA" id="ARBA00023242"/>
    </source>
</evidence>
<evidence type="ECO:0000256" key="6">
    <source>
        <dbReference type="ARBA" id="ARBA00023010"/>
    </source>
</evidence>
<dbReference type="OrthoDB" id="103454at2759"/>
<accession>M3C9Q1</accession>
<dbReference type="GeneID" id="27904430"/>
<evidence type="ECO:0000256" key="4">
    <source>
        <dbReference type="ARBA" id="ARBA00022816"/>
    </source>
</evidence>
<feature type="domain" description="Nucleoporin Nup133/Nup155-like N-terminal" evidence="10">
    <location>
        <begin position="207"/>
        <end position="603"/>
    </location>
</feature>
<keyword evidence="6" id="KW-0811">Translocation</keyword>
<evidence type="ECO:0000259" key="10">
    <source>
        <dbReference type="Pfam" id="PF08801"/>
    </source>
</evidence>
<dbReference type="Gene3D" id="2.130.10.10">
    <property type="entry name" value="YVTN repeat-like/Quinoprotein amine dehydrogenase"/>
    <property type="match status" value="1"/>
</dbReference>
<comment type="subcellular location">
    <subcellularLocation>
        <location evidence="1">Nucleus envelope</location>
    </subcellularLocation>
</comment>
<dbReference type="GO" id="GO:0031080">
    <property type="term" value="C:nuclear pore outer ring"/>
    <property type="evidence" value="ECO:0007669"/>
    <property type="project" value="TreeGrafter"/>
</dbReference>
<evidence type="ECO:0000256" key="2">
    <source>
        <dbReference type="ARBA" id="ARBA00005569"/>
    </source>
</evidence>
<evidence type="ECO:0000256" key="1">
    <source>
        <dbReference type="ARBA" id="ARBA00004259"/>
    </source>
</evidence>
<feature type="compositionally biased region" description="Basic residues" evidence="8">
    <location>
        <begin position="157"/>
        <end position="166"/>
    </location>
</feature>
<dbReference type="Proteomes" id="UP000016931">
    <property type="component" value="Unassembled WGS sequence"/>
</dbReference>
<keyword evidence="12" id="KW-1185">Reference proteome</keyword>
<feature type="region of interest" description="Disordered" evidence="8">
    <location>
        <begin position="127"/>
        <end position="166"/>
    </location>
</feature>
<gene>
    <name evidence="11" type="ORF">SEPMUDRAFT_152191</name>
</gene>
<protein>
    <submittedName>
        <fullName evidence="11">Nup133_N-domain-containing protein</fullName>
    </submittedName>
</protein>
<dbReference type="InterPro" id="IPR014908">
    <property type="entry name" value="Nucleoporin_Nup133/Nup155_N"/>
</dbReference>
<reference evidence="11 12" key="1">
    <citation type="journal article" date="2012" name="PLoS Pathog.">
        <title>Diverse lifestyles and strategies of plant pathogenesis encoded in the genomes of eighteen Dothideomycetes fungi.</title>
        <authorList>
            <person name="Ohm R.A."/>
            <person name="Feau N."/>
            <person name="Henrissat B."/>
            <person name="Schoch C.L."/>
            <person name="Horwitz B.A."/>
            <person name="Barry K.W."/>
            <person name="Condon B.J."/>
            <person name="Copeland A.C."/>
            <person name="Dhillon B."/>
            <person name="Glaser F."/>
            <person name="Hesse C.N."/>
            <person name="Kosti I."/>
            <person name="LaButti K."/>
            <person name="Lindquist E.A."/>
            <person name="Lucas S."/>
            <person name="Salamov A.A."/>
            <person name="Bradshaw R.E."/>
            <person name="Ciuffetti L."/>
            <person name="Hamelin R.C."/>
            <person name="Kema G.H.J."/>
            <person name="Lawrence C."/>
            <person name="Scott J.A."/>
            <person name="Spatafora J.W."/>
            <person name="Turgeon B.G."/>
            <person name="de Wit P.J.G.M."/>
            <person name="Zhong S."/>
            <person name="Goodwin S.B."/>
            <person name="Grigoriev I.V."/>
        </authorList>
    </citation>
    <scope>NUCLEOTIDE SEQUENCE [LARGE SCALE GENOMIC DNA]</scope>
    <source>
        <strain evidence="11 12">SO2202</strain>
    </source>
</reference>
<dbReference type="PANTHER" id="PTHR13405:SF11">
    <property type="entry name" value="NUCLEAR PORE COMPLEX PROTEIN NUP133"/>
    <property type="match status" value="1"/>
</dbReference>
<evidence type="ECO:0000313" key="11">
    <source>
        <dbReference type="EMBL" id="EMF08565.1"/>
    </source>
</evidence>
<dbReference type="InterPro" id="IPR015943">
    <property type="entry name" value="WD40/YVTN_repeat-like_dom_sf"/>
</dbReference>
<name>M3C9Q1_SPHMS</name>
<dbReference type="HOGENOM" id="CLU_002493_0_0_1"/>
<dbReference type="RefSeq" id="XP_016756686.1">
    <property type="nucleotide sequence ID" value="XM_016907293.1"/>
</dbReference>
<dbReference type="GO" id="GO:0016973">
    <property type="term" value="P:poly(A)+ mRNA export from nucleus"/>
    <property type="evidence" value="ECO:0007669"/>
    <property type="project" value="TreeGrafter"/>
</dbReference>
<dbReference type="Pfam" id="PF03177">
    <property type="entry name" value="Nucleoporin_C"/>
    <property type="match status" value="1"/>
</dbReference>
<dbReference type="InterPro" id="IPR037624">
    <property type="entry name" value="Nup133-like"/>
</dbReference>
<keyword evidence="3" id="KW-0813">Transport</keyword>
<dbReference type="GO" id="GO:0000972">
    <property type="term" value="P:transcription-dependent tethering of RNA polymerase II gene DNA at nuclear periphery"/>
    <property type="evidence" value="ECO:0007669"/>
    <property type="project" value="TreeGrafter"/>
</dbReference>
<feature type="domain" description="Nucleoporin Nup133/Nup155-like C-terminal" evidence="9">
    <location>
        <begin position="716"/>
        <end position="1370"/>
    </location>
</feature>
<evidence type="ECO:0000256" key="5">
    <source>
        <dbReference type="ARBA" id="ARBA00022927"/>
    </source>
</evidence>
<dbReference type="GO" id="GO:0006606">
    <property type="term" value="P:protein import into nucleus"/>
    <property type="evidence" value="ECO:0007669"/>
    <property type="project" value="TreeGrafter"/>
</dbReference>
<dbReference type="Gene3D" id="1.20.58.1380">
    <property type="match status" value="1"/>
</dbReference>
<feature type="region of interest" description="Disordered" evidence="8">
    <location>
        <begin position="1404"/>
        <end position="1444"/>
    </location>
</feature>
<dbReference type="OMA" id="HVATLLW"/>
<keyword evidence="4" id="KW-0509">mRNA transport</keyword>
<feature type="compositionally biased region" description="Acidic residues" evidence="8">
    <location>
        <begin position="1433"/>
        <end position="1444"/>
    </location>
</feature>
<evidence type="ECO:0000256" key="3">
    <source>
        <dbReference type="ARBA" id="ARBA00022448"/>
    </source>
</evidence>
<dbReference type="eggNOG" id="KOG4121">
    <property type="taxonomic scope" value="Eukaryota"/>
</dbReference>
<evidence type="ECO:0000259" key="9">
    <source>
        <dbReference type="Pfam" id="PF03177"/>
    </source>
</evidence>
<feature type="compositionally biased region" description="Low complexity" evidence="8">
    <location>
        <begin position="16"/>
        <end position="37"/>
    </location>
</feature>
<dbReference type="Pfam" id="PF08801">
    <property type="entry name" value="Nucleoporin_N"/>
    <property type="match status" value="1"/>
</dbReference>
<comment type="similarity">
    <text evidence="2">Belongs to the nucleoporin Nup133 family.</text>
</comment>
<organism evidence="11 12">
    <name type="scientific">Sphaerulina musiva (strain SO2202)</name>
    <name type="common">Poplar stem canker fungus</name>
    <name type="synonym">Septoria musiva</name>
    <dbReference type="NCBI Taxonomy" id="692275"/>
    <lineage>
        <taxon>Eukaryota</taxon>
        <taxon>Fungi</taxon>
        <taxon>Dikarya</taxon>
        <taxon>Ascomycota</taxon>
        <taxon>Pezizomycotina</taxon>
        <taxon>Dothideomycetes</taxon>
        <taxon>Dothideomycetidae</taxon>
        <taxon>Mycosphaerellales</taxon>
        <taxon>Mycosphaerellaceae</taxon>
        <taxon>Sphaerulina</taxon>
    </lineage>
</organism>
<keyword evidence="5" id="KW-0653">Protein transport</keyword>
<evidence type="ECO:0000256" key="8">
    <source>
        <dbReference type="SAM" id="MobiDB-lite"/>
    </source>
</evidence>
<sequence length="1444" mass="160601">MATSHTPEPATERITRSSAAAIGGATTTTTTTTTTARNPRRRARQSDNDTLQKAAPRRKRSKISTETYAPRDSTEGRPPPAPVTTNDNHENGRANSAFHNGNGDEHGGLNGHHTFVGVETATAAVKVNGNGHHHPPHQHRRAGSTASMLEGDIPVRGGKKGTVKRVHRADGATTLCSNQCYSAKLLPSTPKELKKEGLQYRGSILDGHALAVTEKKALVWEYNAHVAASNARVFDMPFPTRVGELPLGALVPSNTIGHHDLGLVLISTTTGRVAFYESIDRASSLGLFRGKRSGVEGTIPLNSNEMVTDIVPAAYATFVVNLSSGRVLALSLKDNAGSPKVTCEFLRILEPASGGAFGSFSSFFKADYRRDLTAVRTRAAKRGLVQVVGLTEKAELLLWDLEWSGRSDYISNLELRDSLVRELRDTIAPELAGQAEYAVALDFAISDKQADSSSDALVSASAEQPLDIFILLRLGASDMQSYVVAEVSLPGDGSHCIERIHQLRYKSDGPVSTQQKPRLILPKPGHTFYVAFEDAAILAATTDLLDDSPEAQLHASYVQQDPFEDAIRLKPGKSLAFLSVSEEAPRASNASIVAFVKGAGLVRISALDTQTAPGGPRIPARSRIEQAVFHGSLQQDNIVDFSMQRGSEYTIEEVEQAALDISGEILRSETSFPNIISPTPASMETGLATKARALKALVTFVIRTYPALPTKTMWRLLWDAEKLAAGQQLWLAFEEHVALTSKGEKRKATVMDELTSWFEEGFAFYQRPDLASEDTVRRFFSGGLHHMEKLLTNLRVLLQDFYEQEDCSPSEGLKRVIQADDIWLRALETAFNFRSEHCADYGILPEHIDDGVLVDTSEYTEISEFWTSTPKLVDNTLRVASLSRAIAKKHFEVEEVDQEVHNMVKEVADNNARLVQIYCLQSQESINWYASRDDRRLQELSKKMKEEYDRERYKQFRVLADVGRADAGMLLAEKYRDMHTLAVMIIAEDQYLQDYTQEHNALEEQVVQFATDLRQKIQRYFTKYQKDWSDAFFDKLFDNGAPGVKLLRAQQEWQQPLTEYLRGHSDRAKLCWINDITAESDYAHASEALVQCAQGQEKKLWSKRVELSLSKLALLAAEEAGPLDQRAKLKINGTVNPLRSASDELAIVQVQERLYKHLKPEIERSLDFEAEVVNCMNRYGNHVEEDLALAQILEHGIANVVQHGILDVEELIDTLTLMTIVIDPTHDENLQGSETLLALTALDAAASTLPPSRFETLLALIWKRAYIYDDWTAPELQVTKKKSDEERKSAIQSSFLWQTLHRVLDSGITTKTDAQIRILTPSECIGAACRAEDISYRFPEPELLDSIVHDLQNQDEILASYVSDRELDQIAAEAVRDVQGFLMAKADDEAEMRMQERQLQETFVEGGGEQLKKMNGHPVEPNGVPRHEAAKEEEMDEDGDVEME</sequence>
<dbReference type="PANTHER" id="PTHR13405">
    <property type="entry name" value="NUCLEAR PORE COMPLEX PROTEIN NUP133"/>
    <property type="match status" value="1"/>
</dbReference>
<dbReference type="SUPFAM" id="SSF117289">
    <property type="entry name" value="Nucleoporin domain"/>
    <property type="match status" value="1"/>
</dbReference>
<dbReference type="GO" id="GO:0017056">
    <property type="term" value="F:structural constituent of nuclear pore"/>
    <property type="evidence" value="ECO:0007669"/>
    <property type="project" value="InterPro"/>
</dbReference>